<organism evidence="2 3">
    <name type="scientific">Plasmodium ovale curtisi</name>
    <dbReference type="NCBI Taxonomy" id="864141"/>
    <lineage>
        <taxon>Eukaryota</taxon>
        <taxon>Sar</taxon>
        <taxon>Alveolata</taxon>
        <taxon>Apicomplexa</taxon>
        <taxon>Aconoidasida</taxon>
        <taxon>Haemosporida</taxon>
        <taxon>Plasmodiidae</taxon>
        <taxon>Plasmodium</taxon>
        <taxon>Plasmodium (Plasmodium)</taxon>
    </lineage>
</organism>
<feature type="transmembrane region" description="Helical" evidence="1">
    <location>
        <begin position="240"/>
        <end position="259"/>
    </location>
</feature>
<dbReference type="AlphaFoldDB" id="A0A1A8WJT5"/>
<dbReference type="InterPro" id="IPR008780">
    <property type="entry name" value="Plasmodium_Vir"/>
</dbReference>
<accession>A0A1A8WJT5</accession>
<proteinExistence type="predicted"/>
<keyword evidence="1" id="KW-0472">Membrane</keyword>
<reference evidence="3" key="1">
    <citation type="submission" date="2016-05" db="EMBL/GenBank/DDBJ databases">
        <authorList>
            <person name="Naeem Raeece"/>
        </authorList>
    </citation>
    <scope>NUCLEOTIDE SEQUENCE [LARGE SCALE GENOMIC DNA]</scope>
</reference>
<protein>
    <submittedName>
        <fullName evidence="2">PIR Superfamily Protein</fullName>
    </submittedName>
</protein>
<keyword evidence="1" id="KW-0812">Transmembrane</keyword>
<evidence type="ECO:0000313" key="2">
    <source>
        <dbReference type="EMBL" id="SBS93214.1"/>
    </source>
</evidence>
<name>A0A1A8WJT5_PLAOA</name>
<keyword evidence="1" id="KW-1133">Transmembrane helix</keyword>
<gene>
    <name evidence="2" type="ORF">POVCU2_0079700</name>
</gene>
<dbReference type="VEuPathDB" id="PlasmoDB:PocGH01_00180700"/>
<evidence type="ECO:0000256" key="1">
    <source>
        <dbReference type="SAM" id="Phobius"/>
    </source>
</evidence>
<dbReference type="Pfam" id="PF05795">
    <property type="entry name" value="Plasmodium_Vir"/>
    <property type="match status" value="1"/>
</dbReference>
<evidence type="ECO:0000313" key="3">
    <source>
        <dbReference type="Proteomes" id="UP000078560"/>
    </source>
</evidence>
<sequence length="310" mass="36549">MPLEIQTIYNAAFSNCIYKNKLDSYKNASELENNKSCSEFTYSDLITQTNAQKVCKAVILFLNDLNKHNDGTYKDPKNENITYENTTYKDNGCKYLFYWLYTYELNHSSKTFENALNIYRDLYRRYYENHGELNKLNKCIDEMNVHTSSKLVNLTNLYNTLDNFFNKFETNKDKVACTSYSLGTYFRYVDECQKGNDIDFCNELKNFRKKYNSFIKNVITCEEQYLLPPLERIDVVDLTIIPFSLISVTSLILPILYKFTAFGPWIRRLIGKNENKMEYINEGENHSLSNYEIVDDNSNMRNYNIAYNSS</sequence>
<dbReference type="EMBL" id="FLQU01001481">
    <property type="protein sequence ID" value="SBS93214.1"/>
    <property type="molecule type" value="Genomic_DNA"/>
</dbReference>
<dbReference type="Proteomes" id="UP000078560">
    <property type="component" value="Unassembled WGS sequence"/>
</dbReference>